<dbReference type="InterPro" id="IPR002563">
    <property type="entry name" value="Flavin_Rdtase-like_dom"/>
</dbReference>
<evidence type="ECO:0000313" key="6">
    <source>
        <dbReference type="Proteomes" id="UP000092565"/>
    </source>
</evidence>
<keyword evidence="2" id="KW-0560">Oxidoreductase</keyword>
<dbReference type="PANTHER" id="PTHR30466">
    <property type="entry name" value="FLAVIN REDUCTASE"/>
    <property type="match status" value="1"/>
</dbReference>
<comment type="similarity">
    <text evidence="1">Belongs to the non-flavoprotein flavin reductase family.</text>
</comment>
<dbReference type="EMBL" id="CP015124">
    <property type="protein sequence ID" value="ANP35390.1"/>
    <property type="molecule type" value="Genomic_DNA"/>
</dbReference>
<evidence type="ECO:0000313" key="7">
    <source>
        <dbReference type="Proteomes" id="UP001218364"/>
    </source>
</evidence>
<reference evidence="5 7" key="2">
    <citation type="submission" date="2023-02" db="EMBL/GenBank/DDBJ databases">
        <title>Population genomics of bacteria associated with diatom.</title>
        <authorList>
            <person name="Xie J."/>
            <person name="Wang H."/>
        </authorList>
    </citation>
    <scope>NUCLEOTIDE SEQUENCE [LARGE SCALE GENOMIC DNA]</scope>
    <source>
        <strain evidence="5 7">PT47_8</strain>
    </source>
</reference>
<feature type="domain" description="Flavin reductase like" evidence="3">
    <location>
        <begin position="20"/>
        <end position="161"/>
    </location>
</feature>
<gene>
    <name evidence="4" type="ORF">JL2886_00459</name>
    <name evidence="5" type="ORF">PXK24_04610</name>
</gene>
<dbReference type="PATRIC" id="fig|60890.4.peg.442"/>
<dbReference type="EMBL" id="JARCJK010000001">
    <property type="protein sequence ID" value="MDE4164961.1"/>
    <property type="molecule type" value="Genomic_DNA"/>
</dbReference>
<reference evidence="4 6" key="1">
    <citation type="submission" date="2016-04" db="EMBL/GenBank/DDBJ databases">
        <authorList>
            <person name="Evans L.H."/>
            <person name="Alamgir A."/>
            <person name="Owens N."/>
            <person name="Weber N.D."/>
            <person name="Virtaneva K."/>
            <person name="Barbian K."/>
            <person name="Babar A."/>
            <person name="Rosenke K."/>
        </authorList>
    </citation>
    <scope>NUCLEOTIDE SEQUENCE [LARGE SCALE GENOMIC DNA]</scope>
    <source>
        <strain evidence="4 6">JL2886</strain>
    </source>
</reference>
<sequence>MPETTITPGPETLRAYRDALGCFATGVTVITTLTENGPLAITANSFTSVSMDPPLLLWCPARSSLRHDAFVSAQRFSIHVMAQDQLDLAIHFARSGDDFAPVDWQAAEDGTPHLDGVIARFDCAAHSAHHAGDHTIILGQVTGFTRQAGKGLVFKQGLYGGFLEQS</sequence>
<evidence type="ECO:0000256" key="1">
    <source>
        <dbReference type="ARBA" id="ARBA00008898"/>
    </source>
</evidence>
<proteinExistence type="inferred from homology"/>
<dbReference type="PANTHER" id="PTHR30466:SF11">
    <property type="entry name" value="FLAVIN-DEPENDENT MONOOXYGENASE, REDUCTASE SUBUNIT HSAB"/>
    <property type="match status" value="1"/>
</dbReference>
<dbReference type="Proteomes" id="UP000092565">
    <property type="component" value="Chromosome"/>
</dbReference>
<dbReference type="GO" id="GO:0010181">
    <property type="term" value="F:FMN binding"/>
    <property type="evidence" value="ECO:0007669"/>
    <property type="project" value="InterPro"/>
</dbReference>
<protein>
    <submittedName>
        <fullName evidence="4">Flavin oxidoreductase</fullName>
    </submittedName>
    <submittedName>
        <fullName evidence="5">Flavin reductase family protein</fullName>
    </submittedName>
</protein>
<name>A0A1B0ZML1_9RHOB</name>
<dbReference type="RefSeq" id="WP_065270518.1">
    <property type="nucleotide sequence ID" value="NZ_CP015124.1"/>
</dbReference>
<dbReference type="Proteomes" id="UP001218364">
    <property type="component" value="Unassembled WGS sequence"/>
</dbReference>
<dbReference type="AlphaFoldDB" id="A0A1B0ZML1"/>
<dbReference type="InterPro" id="IPR012349">
    <property type="entry name" value="Split_barrel_FMN-bd"/>
</dbReference>
<evidence type="ECO:0000313" key="5">
    <source>
        <dbReference type="EMBL" id="MDE4164961.1"/>
    </source>
</evidence>
<evidence type="ECO:0000259" key="3">
    <source>
        <dbReference type="SMART" id="SM00903"/>
    </source>
</evidence>
<dbReference type="SMART" id="SM00903">
    <property type="entry name" value="Flavin_Reduct"/>
    <property type="match status" value="1"/>
</dbReference>
<dbReference type="SUPFAM" id="SSF50475">
    <property type="entry name" value="FMN-binding split barrel"/>
    <property type="match status" value="1"/>
</dbReference>
<dbReference type="Gene3D" id="2.30.110.10">
    <property type="entry name" value="Electron Transport, Fmn-binding Protein, Chain A"/>
    <property type="match status" value="1"/>
</dbReference>
<dbReference type="InterPro" id="IPR050268">
    <property type="entry name" value="NADH-dep_flavin_reductase"/>
</dbReference>
<organism evidence="4 6">
    <name type="scientific">Phaeobacter gallaeciensis</name>
    <dbReference type="NCBI Taxonomy" id="60890"/>
    <lineage>
        <taxon>Bacteria</taxon>
        <taxon>Pseudomonadati</taxon>
        <taxon>Pseudomonadota</taxon>
        <taxon>Alphaproteobacteria</taxon>
        <taxon>Rhodobacterales</taxon>
        <taxon>Roseobacteraceae</taxon>
        <taxon>Phaeobacter</taxon>
    </lineage>
</organism>
<dbReference type="Pfam" id="PF01613">
    <property type="entry name" value="Flavin_Reduct"/>
    <property type="match status" value="1"/>
</dbReference>
<evidence type="ECO:0000256" key="2">
    <source>
        <dbReference type="ARBA" id="ARBA00023002"/>
    </source>
</evidence>
<accession>A0A1B0ZML1</accession>
<keyword evidence="6" id="KW-1185">Reference proteome</keyword>
<dbReference type="GO" id="GO:0042602">
    <property type="term" value="F:riboflavin reductase (NADPH) activity"/>
    <property type="evidence" value="ECO:0007669"/>
    <property type="project" value="TreeGrafter"/>
</dbReference>
<evidence type="ECO:0000313" key="4">
    <source>
        <dbReference type="EMBL" id="ANP35390.1"/>
    </source>
</evidence>
<dbReference type="OrthoDB" id="9792858at2"/>